<dbReference type="FunFam" id="2.40.37.10:FF:000006">
    <property type="entry name" value="Alanine racemase"/>
    <property type="match status" value="1"/>
</dbReference>
<dbReference type="Gene3D" id="2.40.37.10">
    <property type="entry name" value="Lyase, Ornithine Decarboxylase, Chain A, domain 1"/>
    <property type="match status" value="1"/>
</dbReference>
<feature type="modified residue" description="N6-(pyridoxal phosphate)lysine" evidence="5 6">
    <location>
        <position position="38"/>
    </location>
</feature>
<reference evidence="9 10" key="1">
    <citation type="journal article" date="2011" name="J. Bacteriol.">
        <title>Draft genome sequence of Caloramator australicus strain RC3T, a thermoanaerobe from the Great Artesian Basin of Australia.</title>
        <authorList>
            <person name="Ogg C.D."/>
            <person name="Patel B.K.C."/>
        </authorList>
    </citation>
    <scope>NUCLEOTIDE SEQUENCE [LARGE SCALE GENOMIC DNA]</scope>
    <source>
        <strain evidence="9 10">RC3</strain>
    </source>
</reference>
<dbReference type="PANTHER" id="PTHR30511">
    <property type="entry name" value="ALANINE RACEMASE"/>
    <property type="match status" value="1"/>
</dbReference>
<dbReference type="OrthoDB" id="9813814at2"/>
<dbReference type="FunFam" id="3.20.20.10:FF:000002">
    <property type="entry name" value="Alanine racemase"/>
    <property type="match status" value="1"/>
</dbReference>
<dbReference type="GO" id="GO:0008784">
    <property type="term" value="F:alanine racemase activity"/>
    <property type="evidence" value="ECO:0007669"/>
    <property type="project" value="UniProtKB-UniRule"/>
</dbReference>
<dbReference type="NCBIfam" id="TIGR00492">
    <property type="entry name" value="alr"/>
    <property type="match status" value="1"/>
</dbReference>
<comment type="cofactor">
    <cofactor evidence="2 5 6">
        <name>pyridoxal 5'-phosphate</name>
        <dbReference type="ChEBI" id="CHEBI:597326"/>
    </cofactor>
</comment>
<evidence type="ECO:0000256" key="2">
    <source>
        <dbReference type="ARBA" id="ARBA00001933"/>
    </source>
</evidence>
<dbReference type="GO" id="GO:0030632">
    <property type="term" value="P:D-alanine biosynthetic process"/>
    <property type="evidence" value="ECO:0007669"/>
    <property type="project" value="UniProtKB-UniRule"/>
</dbReference>
<organism evidence="9 10">
    <name type="scientific">Caloramator australicus RC3</name>
    <dbReference type="NCBI Taxonomy" id="857293"/>
    <lineage>
        <taxon>Bacteria</taxon>
        <taxon>Bacillati</taxon>
        <taxon>Bacillota</taxon>
        <taxon>Clostridia</taxon>
        <taxon>Eubacteriales</taxon>
        <taxon>Clostridiaceae</taxon>
        <taxon>Caloramator</taxon>
    </lineage>
</organism>
<feature type="domain" description="Alanine racemase C-terminal" evidence="8">
    <location>
        <begin position="246"/>
        <end position="374"/>
    </location>
</feature>
<dbReference type="SMART" id="SM01005">
    <property type="entry name" value="Ala_racemase_C"/>
    <property type="match status" value="1"/>
</dbReference>
<feature type="active site" description="Proton acceptor; specific for L-alanine" evidence="5">
    <location>
        <position position="267"/>
    </location>
</feature>
<dbReference type="GO" id="GO:0005829">
    <property type="term" value="C:cytosol"/>
    <property type="evidence" value="ECO:0007669"/>
    <property type="project" value="TreeGrafter"/>
</dbReference>
<dbReference type="EMBL" id="CAKP01000097">
    <property type="protein sequence ID" value="CCJ33975.1"/>
    <property type="molecule type" value="Genomic_DNA"/>
</dbReference>
<evidence type="ECO:0000256" key="7">
    <source>
        <dbReference type="PIRSR" id="PIRSR600821-52"/>
    </source>
</evidence>
<comment type="similarity">
    <text evidence="5">Belongs to the alanine racemase family.</text>
</comment>
<dbReference type="PRINTS" id="PR00992">
    <property type="entry name" value="ALARACEMASE"/>
</dbReference>
<dbReference type="PROSITE" id="PS00395">
    <property type="entry name" value="ALANINE_RACEMASE"/>
    <property type="match status" value="1"/>
</dbReference>
<comment type="caution">
    <text evidence="9">The sequence shown here is derived from an EMBL/GenBank/DDBJ whole genome shotgun (WGS) entry which is preliminary data.</text>
</comment>
<dbReference type="InterPro" id="IPR020622">
    <property type="entry name" value="Ala_racemase_pyridoxalP-BS"/>
</dbReference>
<dbReference type="UniPathway" id="UPA00042">
    <property type="reaction ID" value="UER00497"/>
</dbReference>
<evidence type="ECO:0000256" key="3">
    <source>
        <dbReference type="ARBA" id="ARBA00022898"/>
    </source>
</evidence>
<dbReference type="SUPFAM" id="SSF51419">
    <property type="entry name" value="PLP-binding barrel"/>
    <property type="match status" value="1"/>
</dbReference>
<dbReference type="CDD" id="cd00430">
    <property type="entry name" value="PLPDE_III_AR"/>
    <property type="match status" value="1"/>
</dbReference>
<dbReference type="InterPro" id="IPR000821">
    <property type="entry name" value="Ala_racemase"/>
</dbReference>
<evidence type="ECO:0000256" key="6">
    <source>
        <dbReference type="PIRSR" id="PIRSR600821-50"/>
    </source>
</evidence>
<evidence type="ECO:0000256" key="4">
    <source>
        <dbReference type="ARBA" id="ARBA00023235"/>
    </source>
</evidence>
<dbReference type="Pfam" id="PF00842">
    <property type="entry name" value="Ala_racemase_C"/>
    <property type="match status" value="1"/>
</dbReference>
<evidence type="ECO:0000256" key="5">
    <source>
        <dbReference type="HAMAP-Rule" id="MF_01201"/>
    </source>
</evidence>
<evidence type="ECO:0000256" key="1">
    <source>
        <dbReference type="ARBA" id="ARBA00000316"/>
    </source>
</evidence>
<gene>
    <name evidence="9" type="ORF">CAAU_1891</name>
</gene>
<accession>I7K8V2</accession>
<dbReference type="HAMAP" id="MF_01201">
    <property type="entry name" value="Ala_racemase"/>
    <property type="match status" value="1"/>
</dbReference>
<dbReference type="RefSeq" id="WP_008909232.1">
    <property type="nucleotide sequence ID" value="NZ_CAKP01000097.1"/>
</dbReference>
<dbReference type="Proteomes" id="UP000007652">
    <property type="component" value="Unassembled WGS sequence"/>
</dbReference>
<feature type="active site" description="Proton acceptor; specific for D-alanine" evidence="5">
    <location>
        <position position="38"/>
    </location>
</feature>
<comment type="pathway">
    <text evidence="5">Amino-acid biosynthesis; D-alanine biosynthesis; D-alanine from L-alanine: step 1/1.</text>
</comment>
<protein>
    <recommendedName>
        <fullName evidence="5">Alanine racemase</fullName>
        <ecNumber evidence="5">5.1.1.1</ecNumber>
    </recommendedName>
</protein>
<feature type="binding site" evidence="5 7">
    <location>
        <position position="315"/>
    </location>
    <ligand>
        <name>substrate</name>
    </ligand>
</feature>
<dbReference type="SUPFAM" id="SSF50621">
    <property type="entry name" value="Alanine racemase C-terminal domain-like"/>
    <property type="match status" value="1"/>
</dbReference>
<dbReference type="InterPro" id="IPR001608">
    <property type="entry name" value="Ala_racemase_N"/>
</dbReference>
<keyword evidence="4 5" id="KW-0413">Isomerase</keyword>
<dbReference type="InterPro" id="IPR029066">
    <property type="entry name" value="PLP-binding_barrel"/>
</dbReference>
<proteinExistence type="inferred from homology"/>
<name>I7K8V2_9CLOT</name>
<dbReference type="GO" id="GO:0009252">
    <property type="term" value="P:peptidoglycan biosynthetic process"/>
    <property type="evidence" value="ECO:0007669"/>
    <property type="project" value="TreeGrafter"/>
</dbReference>
<dbReference type="AlphaFoldDB" id="I7K8V2"/>
<dbReference type="PANTHER" id="PTHR30511:SF0">
    <property type="entry name" value="ALANINE RACEMASE, CATABOLIC-RELATED"/>
    <property type="match status" value="1"/>
</dbReference>
<evidence type="ECO:0000313" key="10">
    <source>
        <dbReference type="Proteomes" id="UP000007652"/>
    </source>
</evidence>
<dbReference type="InterPro" id="IPR009006">
    <property type="entry name" value="Ala_racemase/Decarboxylase_C"/>
</dbReference>
<dbReference type="Gene3D" id="3.20.20.10">
    <property type="entry name" value="Alanine racemase"/>
    <property type="match status" value="1"/>
</dbReference>
<dbReference type="Pfam" id="PF01168">
    <property type="entry name" value="Ala_racemase_N"/>
    <property type="match status" value="1"/>
</dbReference>
<dbReference type="GO" id="GO:0030170">
    <property type="term" value="F:pyridoxal phosphate binding"/>
    <property type="evidence" value="ECO:0007669"/>
    <property type="project" value="UniProtKB-UniRule"/>
</dbReference>
<feature type="binding site" evidence="5 7">
    <location>
        <position position="136"/>
    </location>
    <ligand>
        <name>substrate</name>
    </ligand>
</feature>
<dbReference type="eggNOG" id="COG0787">
    <property type="taxonomic scope" value="Bacteria"/>
</dbReference>
<evidence type="ECO:0000259" key="8">
    <source>
        <dbReference type="SMART" id="SM01005"/>
    </source>
</evidence>
<comment type="catalytic activity">
    <reaction evidence="1 5">
        <text>L-alanine = D-alanine</text>
        <dbReference type="Rhea" id="RHEA:20249"/>
        <dbReference type="ChEBI" id="CHEBI:57416"/>
        <dbReference type="ChEBI" id="CHEBI:57972"/>
        <dbReference type="EC" id="5.1.1.1"/>
    </reaction>
</comment>
<dbReference type="STRING" id="857293.CAAU_1891"/>
<evidence type="ECO:0000313" key="9">
    <source>
        <dbReference type="EMBL" id="CCJ33975.1"/>
    </source>
</evidence>
<keyword evidence="3 5" id="KW-0663">Pyridoxal phosphate</keyword>
<sequence length="386" mass="43636">MFDNVRPYYAEINLDNFRHNFREVKRLVKDRKIFGVIKADGYGHGAVELARVLEEEGADFFAVAVITEAIELRKNGFKRPILVMGFTPPTFAKEIVEYDITQAVFSFEVAKALSDEAVKQNKVAKIHIKIDTGMGRVGFIPNEKALDEIEKINNLPNLKLEGIFSHFSSADEKDKSFTNLQLDRFIKTIKALEERGITFELKHLANSAGIIDVEEAYFDAVRPGIMLYGYYPSNEVDVNRVDLKPVMMLKAKIVHVKEVDKGTPISYGRRFITERRSKIATLPFGYADGFTRLFFQKAQVIVNGVLAPVVGRICMDQCMIDVTDCGNVNVGDEVIIMGNFNEIKNDADVLAQRLGTISYEILCMVSKRVPRVYVEKGKIVKIKNYV</sequence>
<keyword evidence="10" id="KW-1185">Reference proteome</keyword>
<comment type="function">
    <text evidence="5">Catalyzes the interconversion of L-alanine and D-alanine. May also act on other amino acids.</text>
</comment>
<dbReference type="InterPro" id="IPR011079">
    <property type="entry name" value="Ala_racemase_C"/>
</dbReference>
<dbReference type="EC" id="5.1.1.1" evidence="5"/>